<dbReference type="SUPFAM" id="SSF51735">
    <property type="entry name" value="NAD(P)-binding Rossmann-fold domains"/>
    <property type="match status" value="1"/>
</dbReference>
<protein>
    <submittedName>
        <fullName evidence="5">Short-chain dehydrogenase</fullName>
    </submittedName>
</protein>
<dbReference type="Pfam" id="PF00106">
    <property type="entry name" value="adh_short"/>
    <property type="match status" value="1"/>
</dbReference>
<comment type="similarity">
    <text evidence="2 4">Belongs to the short-chain dehydrogenases/reductases (SDR) family.</text>
</comment>
<dbReference type="Gene3D" id="3.40.50.720">
    <property type="entry name" value="NAD(P)-binding Rossmann-like Domain"/>
    <property type="match status" value="1"/>
</dbReference>
<dbReference type="PANTHER" id="PTHR42760">
    <property type="entry name" value="SHORT-CHAIN DEHYDROGENASES/REDUCTASES FAMILY MEMBER"/>
    <property type="match status" value="1"/>
</dbReference>
<comment type="pathway">
    <text evidence="1">Lipid metabolism; fatty acid biosynthesis.</text>
</comment>
<dbReference type="EMBL" id="IACT01004985">
    <property type="protein sequence ID" value="LAC24158.1"/>
    <property type="molecule type" value="mRNA"/>
</dbReference>
<name>A0A6A7FZU1_9CRUS</name>
<evidence type="ECO:0000256" key="4">
    <source>
        <dbReference type="RuleBase" id="RU000363"/>
    </source>
</evidence>
<dbReference type="InterPro" id="IPR002347">
    <property type="entry name" value="SDR_fam"/>
</dbReference>
<dbReference type="FunFam" id="3.40.50.720:FF:000084">
    <property type="entry name" value="Short-chain dehydrogenase reductase"/>
    <property type="match status" value="1"/>
</dbReference>
<dbReference type="GO" id="GO:0016616">
    <property type="term" value="F:oxidoreductase activity, acting on the CH-OH group of donors, NAD or NADP as acceptor"/>
    <property type="evidence" value="ECO:0007669"/>
    <property type="project" value="TreeGrafter"/>
</dbReference>
<evidence type="ECO:0000313" key="5">
    <source>
        <dbReference type="EMBL" id="LAC24158.1"/>
    </source>
</evidence>
<dbReference type="AlphaFoldDB" id="A0A6A7FZU1"/>
<evidence type="ECO:0000256" key="2">
    <source>
        <dbReference type="ARBA" id="ARBA00006484"/>
    </source>
</evidence>
<sequence>MFSLDGRVAVITGGSRGLGREMSFAFARAGAHVVVTSRKIDTCEAVAKEIQAECPGIRAVPFACHVGKWDKCNALVDFVYSEFGRCDILVNNAGGSPLYPSLSDISEEYFDKIMALNLKGPFRLMAAFGAKMCAQSGGSIINISSTETVNPNSRATIYGAAKIGLNYLTEAFSSAYGPKVRVNCIMCGPFLTDISKAWPMKEMEIEWKRSSSLMRAGKPNEVVGAALYFASDASSFCTGSILRLDGGAGRATYRDPKFNAKL</sequence>
<organism evidence="5">
    <name type="scientific">Hirondellea gigas</name>
    <dbReference type="NCBI Taxonomy" id="1518452"/>
    <lineage>
        <taxon>Eukaryota</taxon>
        <taxon>Metazoa</taxon>
        <taxon>Ecdysozoa</taxon>
        <taxon>Arthropoda</taxon>
        <taxon>Crustacea</taxon>
        <taxon>Multicrustacea</taxon>
        <taxon>Malacostraca</taxon>
        <taxon>Eumalacostraca</taxon>
        <taxon>Peracarida</taxon>
        <taxon>Amphipoda</taxon>
        <taxon>Amphilochidea</taxon>
        <taxon>Lysianassida</taxon>
        <taxon>Lysianassidira</taxon>
        <taxon>Lysianassoidea</taxon>
        <taxon>Lysianassidae</taxon>
        <taxon>Hirondellea</taxon>
    </lineage>
</organism>
<dbReference type="PRINTS" id="PR00080">
    <property type="entry name" value="SDRFAMILY"/>
</dbReference>
<dbReference type="InterPro" id="IPR020904">
    <property type="entry name" value="Sc_DH/Rdtase_CS"/>
</dbReference>
<evidence type="ECO:0000256" key="1">
    <source>
        <dbReference type="ARBA" id="ARBA00005194"/>
    </source>
</evidence>
<reference evidence="5" key="1">
    <citation type="submission" date="2017-11" db="EMBL/GenBank/DDBJ databases">
        <title>The sensing device of the deep-sea amphipod.</title>
        <authorList>
            <person name="Kobayashi H."/>
            <person name="Nagahama T."/>
            <person name="Arai W."/>
            <person name="Sasagawa Y."/>
            <person name="Umeda M."/>
            <person name="Hayashi T."/>
            <person name="Nikaido I."/>
            <person name="Watanabe H."/>
            <person name="Oguri K."/>
            <person name="Kitazato H."/>
            <person name="Fujioka K."/>
            <person name="Kido Y."/>
            <person name="Takami H."/>
        </authorList>
    </citation>
    <scope>NUCLEOTIDE SEQUENCE</scope>
    <source>
        <tissue evidence="5">Whole body</tissue>
    </source>
</reference>
<keyword evidence="3" id="KW-0560">Oxidoreductase</keyword>
<accession>A0A6A7FZU1</accession>
<dbReference type="CDD" id="cd05233">
    <property type="entry name" value="SDR_c"/>
    <property type="match status" value="1"/>
</dbReference>
<proteinExistence type="evidence at transcript level"/>
<evidence type="ECO:0000256" key="3">
    <source>
        <dbReference type="ARBA" id="ARBA00023002"/>
    </source>
</evidence>
<dbReference type="PROSITE" id="PS00061">
    <property type="entry name" value="ADH_SHORT"/>
    <property type="match status" value="1"/>
</dbReference>
<dbReference type="InterPro" id="IPR036291">
    <property type="entry name" value="NAD(P)-bd_dom_sf"/>
</dbReference>
<dbReference type="PRINTS" id="PR00081">
    <property type="entry name" value="GDHRDH"/>
</dbReference>